<evidence type="ECO:0000313" key="2">
    <source>
        <dbReference type="EMBL" id="SDH13304.1"/>
    </source>
</evidence>
<gene>
    <name evidence="2" type="ORF">SAMN04487996_12943</name>
</gene>
<dbReference type="EMBL" id="FNAN01000029">
    <property type="protein sequence ID" value="SDH13304.1"/>
    <property type="molecule type" value="Genomic_DNA"/>
</dbReference>
<feature type="signal peptide" evidence="1">
    <location>
        <begin position="1"/>
        <end position="17"/>
    </location>
</feature>
<accession>A0A1G7ZX99</accession>
<evidence type="ECO:0008006" key="4">
    <source>
        <dbReference type="Google" id="ProtNLM"/>
    </source>
</evidence>
<feature type="chain" id="PRO_5011614942" description="NigD-like protein" evidence="1">
    <location>
        <begin position="18"/>
        <end position="231"/>
    </location>
</feature>
<evidence type="ECO:0000313" key="3">
    <source>
        <dbReference type="Proteomes" id="UP000198748"/>
    </source>
</evidence>
<name>A0A1G7ZX99_9BACT</name>
<organism evidence="2 3">
    <name type="scientific">Dyadobacter soli</name>
    <dbReference type="NCBI Taxonomy" id="659014"/>
    <lineage>
        <taxon>Bacteria</taxon>
        <taxon>Pseudomonadati</taxon>
        <taxon>Bacteroidota</taxon>
        <taxon>Cytophagia</taxon>
        <taxon>Cytophagales</taxon>
        <taxon>Spirosomataceae</taxon>
        <taxon>Dyadobacter</taxon>
    </lineage>
</organism>
<dbReference type="OrthoDB" id="1467525at2"/>
<keyword evidence="1" id="KW-0732">Signal</keyword>
<dbReference type="Proteomes" id="UP000198748">
    <property type="component" value="Unassembled WGS sequence"/>
</dbReference>
<dbReference type="PROSITE" id="PS51257">
    <property type="entry name" value="PROKAR_LIPOPROTEIN"/>
    <property type="match status" value="1"/>
</dbReference>
<evidence type="ECO:0000256" key="1">
    <source>
        <dbReference type="SAM" id="SignalP"/>
    </source>
</evidence>
<dbReference type="RefSeq" id="WP_090157413.1">
    <property type="nucleotide sequence ID" value="NZ_FNAN01000029.1"/>
</dbReference>
<dbReference type="AlphaFoldDB" id="A0A1G7ZX99"/>
<keyword evidence="3" id="KW-1185">Reference proteome</keyword>
<sequence length="231" mass="26711">MKQYLSYFAFAVLSLFASCDSTDVATINPDRYGVLKEGNYIIYDVREENYSAGKDTPDVSSWQEKDQVISLTKENANSTIALIARFKRSNDADYWTKVKEFTIVRSPDKLLTTIDNESFMSLVFPLNPNMKWNGNQYNNRDAEDYRYDAIDQPFSLAQQNFQNTLTVIERQDSSIINKYTGVKKYALDIGLIYDDQVSFEYCQTQECLNSDIRQVESGYHRIRTVKQFGSN</sequence>
<proteinExistence type="predicted"/>
<protein>
    <recommendedName>
        <fullName evidence="4">NigD-like protein</fullName>
    </recommendedName>
</protein>
<reference evidence="3" key="1">
    <citation type="submission" date="2016-10" db="EMBL/GenBank/DDBJ databases">
        <authorList>
            <person name="Varghese N."/>
            <person name="Submissions S."/>
        </authorList>
    </citation>
    <scope>NUCLEOTIDE SEQUENCE [LARGE SCALE GENOMIC DNA]</scope>
    <source>
        <strain evidence="3">DSM 25329</strain>
    </source>
</reference>
<dbReference type="STRING" id="659014.SAMN04487996_12943"/>